<protein>
    <submittedName>
        <fullName evidence="2">Uncharacterized protein</fullName>
    </submittedName>
</protein>
<reference evidence="3" key="1">
    <citation type="submission" date="2024-06" db="EMBL/GenBank/DDBJ databases">
        <title>Multi-omics analyses provide insights into the biosynthesis of the anticancer antibiotic pleurotin in Hohenbuehelia grisea.</title>
        <authorList>
            <person name="Weaver J.A."/>
            <person name="Alberti F."/>
        </authorList>
    </citation>
    <scope>NUCLEOTIDE SEQUENCE [LARGE SCALE GENOMIC DNA]</scope>
    <source>
        <strain evidence="3">T-177</strain>
    </source>
</reference>
<organism evidence="2 3">
    <name type="scientific">Hohenbuehelia grisea</name>
    <dbReference type="NCBI Taxonomy" id="104357"/>
    <lineage>
        <taxon>Eukaryota</taxon>
        <taxon>Fungi</taxon>
        <taxon>Dikarya</taxon>
        <taxon>Basidiomycota</taxon>
        <taxon>Agaricomycotina</taxon>
        <taxon>Agaricomycetes</taxon>
        <taxon>Agaricomycetidae</taxon>
        <taxon>Agaricales</taxon>
        <taxon>Pleurotineae</taxon>
        <taxon>Pleurotaceae</taxon>
        <taxon>Hohenbuehelia</taxon>
    </lineage>
</organism>
<dbReference type="SUPFAM" id="SSF88697">
    <property type="entry name" value="PUA domain-like"/>
    <property type="match status" value="1"/>
</dbReference>
<dbReference type="InterPro" id="IPR015947">
    <property type="entry name" value="PUA-like_sf"/>
</dbReference>
<evidence type="ECO:0000313" key="2">
    <source>
        <dbReference type="EMBL" id="KAL0960899.1"/>
    </source>
</evidence>
<feature type="compositionally biased region" description="Basic residues" evidence="1">
    <location>
        <begin position="1"/>
        <end position="10"/>
    </location>
</feature>
<feature type="region of interest" description="Disordered" evidence="1">
    <location>
        <begin position="1"/>
        <end position="27"/>
    </location>
</feature>
<sequence>MPATRAKHTKISTPEKSRNRRTKASVETRKSDILISIKTPHITNIVARVKDHEFRKYLISPSVQRMWFYVSAPDQTLRYVAVVSHGKSVGEIENENGLGNAAFNAGLKKDVAKFAYEILELYQLHDPLPIASLTQTYGISPPQRYTYVPEALFNDVDWKSQDRLF</sequence>
<gene>
    <name evidence="2" type="ORF">HGRIS_005908</name>
</gene>
<dbReference type="EMBL" id="JASNQZ010000001">
    <property type="protein sequence ID" value="KAL0960899.1"/>
    <property type="molecule type" value="Genomic_DNA"/>
</dbReference>
<dbReference type="Proteomes" id="UP001556367">
    <property type="component" value="Unassembled WGS sequence"/>
</dbReference>
<name>A0ABR3JZC7_9AGAR</name>
<comment type="caution">
    <text evidence="2">The sequence shown here is derived from an EMBL/GenBank/DDBJ whole genome shotgun (WGS) entry which is preliminary data.</text>
</comment>
<keyword evidence="3" id="KW-1185">Reference proteome</keyword>
<evidence type="ECO:0000313" key="3">
    <source>
        <dbReference type="Proteomes" id="UP001556367"/>
    </source>
</evidence>
<accession>A0ABR3JZC7</accession>
<proteinExistence type="predicted"/>
<evidence type="ECO:0000256" key="1">
    <source>
        <dbReference type="SAM" id="MobiDB-lite"/>
    </source>
</evidence>